<name>A0ABC8RUL8_9AQUA</name>
<dbReference type="EMBL" id="CAUOFW020001781">
    <property type="protein sequence ID" value="CAK9148664.1"/>
    <property type="molecule type" value="Genomic_DNA"/>
</dbReference>
<dbReference type="PANTHER" id="PTHR47692">
    <property type="entry name" value="RING/U-BOX SUPERFAMILY PROTEIN"/>
    <property type="match status" value="1"/>
</dbReference>
<organism evidence="1 2">
    <name type="scientific">Ilex paraguariensis</name>
    <name type="common">yerba mate</name>
    <dbReference type="NCBI Taxonomy" id="185542"/>
    <lineage>
        <taxon>Eukaryota</taxon>
        <taxon>Viridiplantae</taxon>
        <taxon>Streptophyta</taxon>
        <taxon>Embryophyta</taxon>
        <taxon>Tracheophyta</taxon>
        <taxon>Spermatophyta</taxon>
        <taxon>Magnoliopsida</taxon>
        <taxon>eudicotyledons</taxon>
        <taxon>Gunneridae</taxon>
        <taxon>Pentapetalae</taxon>
        <taxon>asterids</taxon>
        <taxon>campanulids</taxon>
        <taxon>Aquifoliales</taxon>
        <taxon>Aquifoliaceae</taxon>
        <taxon>Ilex</taxon>
    </lineage>
</organism>
<protein>
    <submittedName>
        <fullName evidence="1">Uncharacterized protein</fullName>
    </submittedName>
</protein>
<accession>A0ABC8RUL8</accession>
<dbReference type="Proteomes" id="UP001642360">
    <property type="component" value="Unassembled WGS sequence"/>
</dbReference>
<comment type="caution">
    <text evidence="1">The sequence shown here is derived from an EMBL/GenBank/DDBJ whole genome shotgun (WGS) entry which is preliminary data.</text>
</comment>
<proteinExistence type="predicted"/>
<sequence length="206" mass="24196">MPNMQSENFSIIHGYDGRSFQRHYVNQDFGNSIFFSKTHKYRLQCYYVEPGALINKFNVSCYWKLHRYLRRDHWLASWLRREIQALIQEENVEIIVHHIVGVVDSLKRKEHKSSGNTPEAKQEEFKTLVSQAARPFLTGRTDRFVIELELFLASGLNIEAYDRVYIQHLGWKIPEITGEDEAGEFHAHEPSVPSLYFFDEDSNGNE</sequence>
<evidence type="ECO:0000313" key="1">
    <source>
        <dbReference type="EMBL" id="CAK9148664.1"/>
    </source>
</evidence>
<dbReference type="AlphaFoldDB" id="A0ABC8RUL8"/>
<dbReference type="PANTHER" id="PTHR47692:SF2">
    <property type="entry name" value="ZINC FINGER RING-TYPE DOMAIN CONTAINING PROTEIN"/>
    <property type="match status" value="1"/>
</dbReference>
<gene>
    <name evidence="1" type="ORF">ILEXP_LOCUS16634</name>
</gene>
<reference evidence="1 2" key="1">
    <citation type="submission" date="2024-02" db="EMBL/GenBank/DDBJ databases">
        <authorList>
            <person name="Vignale AGUSTIN F."/>
            <person name="Sosa J E."/>
            <person name="Modenutti C."/>
        </authorList>
    </citation>
    <scope>NUCLEOTIDE SEQUENCE [LARGE SCALE GENOMIC DNA]</scope>
</reference>
<keyword evidence="2" id="KW-1185">Reference proteome</keyword>
<evidence type="ECO:0000313" key="2">
    <source>
        <dbReference type="Proteomes" id="UP001642360"/>
    </source>
</evidence>